<dbReference type="EMBL" id="SLUN01000047">
    <property type="protein sequence ID" value="TCL57109.1"/>
    <property type="molecule type" value="Genomic_DNA"/>
</dbReference>
<dbReference type="InterPro" id="IPR001347">
    <property type="entry name" value="SIS_dom"/>
</dbReference>
<name>A0A4R1QT66_HYDET</name>
<sequence length="217" mass="23172">MNTVKNLFQASSWLDDLCQRYPMLTTSRHSLLKAMELLRATFLNGGKLLVCGNGGSAADAEHLSGELMKGFLKKRPLVPDLRNKLLGIGAESNWVDLLQEALPVIPLSVNGALVTAISNDLGEELIFAQQVLGLGRSGDCLLAISTSGSSLNVVRAVLVAKALNLTTIGLTGGTGGELVALCDATVVVPATLTYQIQEFHLPIYHTFCAVLEECFFD</sequence>
<dbReference type="Pfam" id="PF13580">
    <property type="entry name" value="SIS_2"/>
    <property type="match status" value="2"/>
</dbReference>
<dbReference type="InterPro" id="IPR035461">
    <property type="entry name" value="GmhA/DiaA"/>
</dbReference>
<evidence type="ECO:0000313" key="3">
    <source>
        <dbReference type="Proteomes" id="UP000295008"/>
    </source>
</evidence>
<reference evidence="2 3" key="1">
    <citation type="submission" date="2019-03" db="EMBL/GenBank/DDBJ databases">
        <title>Genomic Encyclopedia of Type Strains, Phase IV (KMG-IV): sequencing the most valuable type-strain genomes for metagenomic binning, comparative biology and taxonomic classification.</title>
        <authorList>
            <person name="Goeker M."/>
        </authorList>
    </citation>
    <scope>NUCLEOTIDE SEQUENCE [LARGE SCALE GENOMIC DNA]</scope>
    <source>
        <strain evidence="2 3">LX-B</strain>
    </source>
</reference>
<feature type="domain" description="SIS" evidence="1">
    <location>
        <begin position="38"/>
        <end position="217"/>
    </location>
</feature>
<organism evidence="2 3">
    <name type="scientific">Hydrogenispora ethanolica</name>
    <dbReference type="NCBI Taxonomy" id="1082276"/>
    <lineage>
        <taxon>Bacteria</taxon>
        <taxon>Bacillati</taxon>
        <taxon>Bacillota</taxon>
        <taxon>Hydrogenispora</taxon>
    </lineage>
</organism>
<dbReference type="CDD" id="cd05006">
    <property type="entry name" value="SIS_GmhA"/>
    <property type="match status" value="1"/>
</dbReference>
<dbReference type="GO" id="GO:1901135">
    <property type="term" value="P:carbohydrate derivative metabolic process"/>
    <property type="evidence" value="ECO:0007669"/>
    <property type="project" value="InterPro"/>
</dbReference>
<dbReference type="InterPro" id="IPR046348">
    <property type="entry name" value="SIS_dom_sf"/>
</dbReference>
<dbReference type="GO" id="GO:0016853">
    <property type="term" value="F:isomerase activity"/>
    <property type="evidence" value="ECO:0007669"/>
    <property type="project" value="UniProtKB-KW"/>
</dbReference>
<keyword evidence="3" id="KW-1185">Reference proteome</keyword>
<comment type="caution">
    <text evidence="2">The sequence shown here is derived from an EMBL/GenBank/DDBJ whole genome shotgun (WGS) entry which is preliminary data.</text>
</comment>
<dbReference type="InterPro" id="IPR050099">
    <property type="entry name" value="SIS_GmhA/DiaA_subfam"/>
</dbReference>
<proteinExistence type="predicted"/>
<evidence type="ECO:0000313" key="2">
    <source>
        <dbReference type="EMBL" id="TCL57109.1"/>
    </source>
</evidence>
<protein>
    <submittedName>
        <fullName evidence="2">D-sedoheptulose 7-phosphate isomerase</fullName>
    </submittedName>
</protein>
<gene>
    <name evidence="2" type="ORF">EDC14_104712</name>
</gene>
<dbReference type="RefSeq" id="WP_132017166.1">
    <property type="nucleotide sequence ID" value="NZ_SLUN01000047.1"/>
</dbReference>
<dbReference type="AlphaFoldDB" id="A0A4R1QT66"/>
<evidence type="ECO:0000259" key="1">
    <source>
        <dbReference type="PROSITE" id="PS51464"/>
    </source>
</evidence>
<accession>A0A4R1QT66</accession>
<dbReference type="PANTHER" id="PTHR30390">
    <property type="entry name" value="SEDOHEPTULOSE 7-PHOSPHATE ISOMERASE / DNAA INITIATOR-ASSOCIATING FACTOR FOR REPLICATION INITIATION"/>
    <property type="match status" value="1"/>
</dbReference>
<dbReference type="PROSITE" id="PS51464">
    <property type="entry name" value="SIS"/>
    <property type="match status" value="1"/>
</dbReference>
<dbReference type="SUPFAM" id="SSF53697">
    <property type="entry name" value="SIS domain"/>
    <property type="match status" value="1"/>
</dbReference>
<dbReference type="OrthoDB" id="9781311at2"/>
<dbReference type="Proteomes" id="UP000295008">
    <property type="component" value="Unassembled WGS sequence"/>
</dbReference>
<dbReference type="GO" id="GO:0097367">
    <property type="term" value="F:carbohydrate derivative binding"/>
    <property type="evidence" value="ECO:0007669"/>
    <property type="project" value="InterPro"/>
</dbReference>
<dbReference type="Gene3D" id="3.40.50.10490">
    <property type="entry name" value="Glucose-6-phosphate isomerase like protein, domain 1"/>
    <property type="match status" value="1"/>
</dbReference>
<keyword evidence="2" id="KW-0413">Isomerase</keyword>